<sequence>MDLQESSESLDLTAAMHRGRVLLLLTEMKIQVQPSPKDHPETKEELWLIIMLPHPPHLIVSRLEMITLEVLHFVVCKNFCSDNIL</sequence>
<dbReference type="AlphaFoldDB" id="A0AAN9KJ79"/>
<evidence type="ECO:0000313" key="1">
    <source>
        <dbReference type="EMBL" id="KAK7318179.1"/>
    </source>
</evidence>
<keyword evidence="2" id="KW-1185">Reference proteome</keyword>
<organism evidence="1 2">
    <name type="scientific">Clitoria ternatea</name>
    <name type="common">Butterfly pea</name>
    <dbReference type="NCBI Taxonomy" id="43366"/>
    <lineage>
        <taxon>Eukaryota</taxon>
        <taxon>Viridiplantae</taxon>
        <taxon>Streptophyta</taxon>
        <taxon>Embryophyta</taxon>
        <taxon>Tracheophyta</taxon>
        <taxon>Spermatophyta</taxon>
        <taxon>Magnoliopsida</taxon>
        <taxon>eudicotyledons</taxon>
        <taxon>Gunneridae</taxon>
        <taxon>Pentapetalae</taxon>
        <taxon>rosids</taxon>
        <taxon>fabids</taxon>
        <taxon>Fabales</taxon>
        <taxon>Fabaceae</taxon>
        <taxon>Papilionoideae</taxon>
        <taxon>50 kb inversion clade</taxon>
        <taxon>NPAAA clade</taxon>
        <taxon>indigoferoid/millettioid clade</taxon>
        <taxon>Phaseoleae</taxon>
        <taxon>Clitoria</taxon>
    </lineage>
</organism>
<reference evidence="1 2" key="1">
    <citation type="submission" date="2024-01" db="EMBL/GenBank/DDBJ databases">
        <title>The genomes of 5 underutilized Papilionoideae crops provide insights into root nodulation and disease resistance.</title>
        <authorList>
            <person name="Yuan L."/>
        </authorList>
    </citation>
    <scope>NUCLEOTIDE SEQUENCE [LARGE SCALE GENOMIC DNA]</scope>
    <source>
        <strain evidence="1">LY-2023</strain>
        <tissue evidence="1">Leaf</tissue>
    </source>
</reference>
<gene>
    <name evidence="1" type="ORF">RJT34_02878</name>
</gene>
<comment type="caution">
    <text evidence="1">The sequence shown here is derived from an EMBL/GenBank/DDBJ whole genome shotgun (WGS) entry which is preliminary data.</text>
</comment>
<proteinExistence type="predicted"/>
<accession>A0AAN9KJ79</accession>
<dbReference type="EMBL" id="JAYKXN010000001">
    <property type="protein sequence ID" value="KAK7318179.1"/>
    <property type="molecule type" value="Genomic_DNA"/>
</dbReference>
<dbReference type="Proteomes" id="UP001359559">
    <property type="component" value="Unassembled WGS sequence"/>
</dbReference>
<name>A0AAN9KJ79_CLITE</name>
<protein>
    <submittedName>
        <fullName evidence="1">Uncharacterized protein</fullName>
    </submittedName>
</protein>
<evidence type="ECO:0000313" key="2">
    <source>
        <dbReference type="Proteomes" id="UP001359559"/>
    </source>
</evidence>